<dbReference type="EMBL" id="RKHO01000001">
    <property type="protein sequence ID" value="ROR92405.1"/>
    <property type="molecule type" value="Genomic_DNA"/>
</dbReference>
<dbReference type="RefSeq" id="WP_123392049.1">
    <property type="nucleotide sequence ID" value="NZ_RKHO01000001.1"/>
</dbReference>
<keyword evidence="2" id="KW-1185">Reference proteome</keyword>
<dbReference type="AlphaFoldDB" id="A0A3N2CXZ1"/>
<dbReference type="Proteomes" id="UP000281738">
    <property type="component" value="Unassembled WGS sequence"/>
</dbReference>
<dbReference type="InterPro" id="IPR027417">
    <property type="entry name" value="P-loop_NTPase"/>
</dbReference>
<name>A0A3N2CXZ1_9ACTN</name>
<comment type="caution">
    <text evidence="1">The sequence shown here is derived from an EMBL/GenBank/DDBJ whole genome shotgun (WGS) entry which is preliminary data.</text>
</comment>
<reference evidence="1 2" key="1">
    <citation type="submission" date="2018-11" db="EMBL/GenBank/DDBJ databases">
        <title>Sequencing the genomes of 1000 actinobacteria strains.</title>
        <authorList>
            <person name="Klenk H.-P."/>
        </authorList>
    </citation>
    <scope>NUCLEOTIDE SEQUENCE [LARGE SCALE GENOMIC DNA]</scope>
    <source>
        <strain evidence="1 2">DSM 12652</strain>
    </source>
</reference>
<gene>
    <name evidence="1" type="ORF">EDD33_3295</name>
</gene>
<evidence type="ECO:0000313" key="2">
    <source>
        <dbReference type="Proteomes" id="UP000281738"/>
    </source>
</evidence>
<sequence>MAERVFVHIGLPKTATTYLQTILWESRDQLRAEGLLVPGAERRDHLWSSRLVRGEAARSTPDARAETAWDRLRAEVVAWQGRALVSHEFFAAASSEQAATMVAQLAPAEVHVVVTAREPLGLFAAGWQESLKNRATERMEEFATEESTSPSSIWNWRTLDLGLVLDRWGGVVPPERVHVLPLPRGGAPRDTIWHRFAGLLGLDSHAYDLGTGFANSSMGVVEAETLRRVNEHLAAREELESALERGNLLRTFLADERLVPRGGERYWPTPAQVEDARARGVRARDLVRERGFDVVGDPEDLLVPDDLPERRQVASVTDAEVADVATDVVAGLLADVRDLRREKFAHRREARLARQEVRALEARLATPPPPLPPLWRHAGSKVKQGLLRVARRT</sequence>
<evidence type="ECO:0008006" key="3">
    <source>
        <dbReference type="Google" id="ProtNLM"/>
    </source>
</evidence>
<evidence type="ECO:0000313" key="1">
    <source>
        <dbReference type="EMBL" id="ROR92405.1"/>
    </source>
</evidence>
<proteinExistence type="predicted"/>
<dbReference type="OrthoDB" id="5144031at2"/>
<organism evidence="1 2">
    <name type="scientific">Nocardioides aurantiacus</name>
    <dbReference type="NCBI Taxonomy" id="86796"/>
    <lineage>
        <taxon>Bacteria</taxon>
        <taxon>Bacillati</taxon>
        <taxon>Actinomycetota</taxon>
        <taxon>Actinomycetes</taxon>
        <taxon>Propionibacteriales</taxon>
        <taxon>Nocardioidaceae</taxon>
        <taxon>Nocardioides</taxon>
    </lineage>
</organism>
<protein>
    <recommendedName>
        <fullName evidence="3">Sulfotransferase family protein</fullName>
    </recommendedName>
</protein>
<dbReference type="SUPFAM" id="SSF52540">
    <property type="entry name" value="P-loop containing nucleoside triphosphate hydrolases"/>
    <property type="match status" value="1"/>
</dbReference>
<accession>A0A3N2CXZ1</accession>
<dbReference type="Gene3D" id="3.40.50.300">
    <property type="entry name" value="P-loop containing nucleotide triphosphate hydrolases"/>
    <property type="match status" value="1"/>
</dbReference>